<dbReference type="GO" id="GO:0043856">
    <property type="term" value="F:anti-sigma factor antagonist activity"/>
    <property type="evidence" value="ECO:0007669"/>
    <property type="project" value="InterPro"/>
</dbReference>
<dbReference type="EMBL" id="FNFM01000003">
    <property type="protein sequence ID" value="SDJ99788.1"/>
    <property type="molecule type" value="Genomic_DNA"/>
</dbReference>
<gene>
    <name evidence="5" type="ORF">SAMN04487820_103347</name>
</gene>
<dbReference type="Gene3D" id="3.30.750.24">
    <property type="entry name" value="STAS domain"/>
    <property type="match status" value="1"/>
</dbReference>
<dbReference type="NCBIfam" id="TIGR00377">
    <property type="entry name" value="ant_ant_sig"/>
    <property type="match status" value="1"/>
</dbReference>
<dbReference type="PROSITE" id="PS50801">
    <property type="entry name" value="STAS"/>
    <property type="match status" value="1"/>
</dbReference>
<sequence length="163" mass="17511">MIVSRPTPQSVHGDQPDPAPASPPQPTVPTRRAGEGELAQGQHRLDPALRMSVQRPAPRVVVVSMNGDIDLAAAPRVTELIRQRLTAAALRTLIVDLSMVSFIDTTGAELLLKAQRRADQRGIDMHVVPGQGCVARLLDLTGLHAALNCHDSIHTALAHAREQ</sequence>
<dbReference type="InterPro" id="IPR036513">
    <property type="entry name" value="STAS_dom_sf"/>
</dbReference>
<feature type="domain" description="STAS" evidence="4">
    <location>
        <begin position="58"/>
        <end position="160"/>
    </location>
</feature>
<feature type="compositionally biased region" description="Pro residues" evidence="3">
    <location>
        <begin position="17"/>
        <end position="27"/>
    </location>
</feature>
<evidence type="ECO:0000313" key="6">
    <source>
        <dbReference type="Proteomes" id="UP000199213"/>
    </source>
</evidence>
<evidence type="ECO:0000256" key="1">
    <source>
        <dbReference type="ARBA" id="ARBA00009013"/>
    </source>
</evidence>
<dbReference type="InterPro" id="IPR002645">
    <property type="entry name" value="STAS_dom"/>
</dbReference>
<accession>A0A1G8YAC2</accession>
<evidence type="ECO:0000256" key="2">
    <source>
        <dbReference type="RuleBase" id="RU003749"/>
    </source>
</evidence>
<dbReference type="AlphaFoldDB" id="A0A1G8YAC2"/>
<dbReference type="RefSeq" id="WP_245693942.1">
    <property type="nucleotide sequence ID" value="NZ_FNFM01000003.1"/>
</dbReference>
<evidence type="ECO:0000313" key="5">
    <source>
        <dbReference type="EMBL" id="SDJ99788.1"/>
    </source>
</evidence>
<dbReference type="PANTHER" id="PTHR33495">
    <property type="entry name" value="ANTI-SIGMA FACTOR ANTAGONIST TM_1081-RELATED-RELATED"/>
    <property type="match status" value="1"/>
</dbReference>
<evidence type="ECO:0000256" key="3">
    <source>
        <dbReference type="SAM" id="MobiDB-lite"/>
    </source>
</evidence>
<feature type="compositionally biased region" description="Polar residues" evidence="3">
    <location>
        <begin position="1"/>
        <end position="12"/>
    </location>
</feature>
<protein>
    <recommendedName>
        <fullName evidence="2">Anti-sigma factor antagonist</fullName>
    </recommendedName>
</protein>
<dbReference type="Proteomes" id="UP000199213">
    <property type="component" value="Unassembled WGS sequence"/>
</dbReference>
<keyword evidence="6" id="KW-1185">Reference proteome</keyword>
<dbReference type="CDD" id="cd07043">
    <property type="entry name" value="STAS_anti-anti-sigma_factors"/>
    <property type="match status" value="1"/>
</dbReference>
<feature type="region of interest" description="Disordered" evidence="3">
    <location>
        <begin position="1"/>
        <end position="48"/>
    </location>
</feature>
<evidence type="ECO:0000259" key="4">
    <source>
        <dbReference type="PROSITE" id="PS50801"/>
    </source>
</evidence>
<name>A0A1G8YAC2_ACTMZ</name>
<dbReference type="Pfam" id="PF01740">
    <property type="entry name" value="STAS"/>
    <property type="match status" value="1"/>
</dbReference>
<organism evidence="5 6">
    <name type="scientific">Actinopolyspora mzabensis</name>
    <dbReference type="NCBI Taxonomy" id="995066"/>
    <lineage>
        <taxon>Bacteria</taxon>
        <taxon>Bacillati</taxon>
        <taxon>Actinomycetota</taxon>
        <taxon>Actinomycetes</taxon>
        <taxon>Actinopolysporales</taxon>
        <taxon>Actinopolysporaceae</taxon>
        <taxon>Actinopolyspora</taxon>
    </lineage>
</organism>
<proteinExistence type="inferred from homology"/>
<dbReference type="InterPro" id="IPR003658">
    <property type="entry name" value="Anti-sigma_ant"/>
</dbReference>
<comment type="similarity">
    <text evidence="1 2">Belongs to the anti-sigma-factor antagonist family.</text>
</comment>
<reference evidence="6" key="1">
    <citation type="submission" date="2016-10" db="EMBL/GenBank/DDBJ databases">
        <authorList>
            <person name="Varghese N."/>
            <person name="Submissions S."/>
        </authorList>
    </citation>
    <scope>NUCLEOTIDE SEQUENCE [LARGE SCALE GENOMIC DNA]</scope>
    <source>
        <strain evidence="6">DSM 45460</strain>
    </source>
</reference>
<dbReference type="PANTHER" id="PTHR33495:SF13">
    <property type="entry name" value="ANTI-SIGMA-F FACTOR ANTAGONIST RSFB"/>
    <property type="match status" value="1"/>
</dbReference>
<dbReference type="SUPFAM" id="SSF52091">
    <property type="entry name" value="SpoIIaa-like"/>
    <property type="match status" value="1"/>
</dbReference>